<gene>
    <name evidence="2" type="ORF">LRAMOSA02018</name>
</gene>
<accession>A0A077WLX8</accession>
<organism evidence="2">
    <name type="scientific">Lichtheimia ramosa</name>
    <dbReference type="NCBI Taxonomy" id="688394"/>
    <lineage>
        <taxon>Eukaryota</taxon>
        <taxon>Fungi</taxon>
        <taxon>Fungi incertae sedis</taxon>
        <taxon>Mucoromycota</taxon>
        <taxon>Mucoromycotina</taxon>
        <taxon>Mucoromycetes</taxon>
        <taxon>Mucorales</taxon>
        <taxon>Lichtheimiaceae</taxon>
        <taxon>Lichtheimia</taxon>
    </lineage>
</organism>
<name>A0A077WLX8_9FUNG</name>
<dbReference type="OrthoDB" id="5374715at2759"/>
<evidence type="ECO:0000313" key="2">
    <source>
        <dbReference type="EMBL" id="CDS08069.1"/>
    </source>
</evidence>
<feature type="region of interest" description="Disordered" evidence="1">
    <location>
        <begin position="1"/>
        <end position="39"/>
    </location>
</feature>
<feature type="compositionally biased region" description="Low complexity" evidence="1">
    <location>
        <begin position="1"/>
        <end position="16"/>
    </location>
</feature>
<feature type="compositionally biased region" description="Basic and acidic residues" evidence="1">
    <location>
        <begin position="27"/>
        <end position="39"/>
    </location>
</feature>
<evidence type="ECO:0000256" key="1">
    <source>
        <dbReference type="SAM" id="MobiDB-lite"/>
    </source>
</evidence>
<dbReference type="EMBL" id="LK023324">
    <property type="protein sequence ID" value="CDS08069.1"/>
    <property type="molecule type" value="Genomic_DNA"/>
</dbReference>
<evidence type="ECO:0008006" key="3">
    <source>
        <dbReference type="Google" id="ProtNLM"/>
    </source>
</evidence>
<proteinExistence type="predicted"/>
<sequence>MTSNTSNHETTTGGENNNDRILSSSSNDRDNVVTTVDEHSQYSATKNVYAGKPDLNTRVRNHFKQIFGTIFVKPQGRPPNIFKQLVSLNTKQRLAFTAAFLGWTFDSYDFFCVSLSAPYIGKYMGIG</sequence>
<dbReference type="AlphaFoldDB" id="A0A077WLX8"/>
<reference evidence="2" key="1">
    <citation type="journal article" date="2014" name="Genome Announc.">
        <title>De novo whole-genome sequence and genome annotation of Lichtheimia ramosa.</title>
        <authorList>
            <person name="Linde J."/>
            <person name="Schwartze V."/>
            <person name="Binder U."/>
            <person name="Lass-Florl C."/>
            <person name="Voigt K."/>
            <person name="Horn F."/>
        </authorList>
    </citation>
    <scope>NUCLEOTIDE SEQUENCE</scope>
    <source>
        <strain evidence="2">JMRC FSU:6197</strain>
    </source>
</reference>
<protein>
    <recommendedName>
        <fullName evidence="3">Major facilitator superfamily (MFS) profile domain-containing protein</fullName>
    </recommendedName>
</protein>